<feature type="transmembrane region" description="Helical" evidence="1">
    <location>
        <begin position="112"/>
        <end position="134"/>
    </location>
</feature>
<evidence type="ECO:0000313" key="3">
    <source>
        <dbReference type="Proteomes" id="UP001150924"/>
    </source>
</evidence>
<sequence length="196" mass="20677">MADRSDRFSDALLELEQAHTTAGLRERHRRQMEAMLVRPLTPPQRLLHGAVAAAGLAGAGVCTALALTEPDTLPPLTRAALTLLAAFGASWSLWAAGVLRRGAVHRRRDRGAAARMAFGFTLTTVLMTAALAAASPGQGALAMLVVSLALLVTAAVVMLMHAIEQAELRGREQVLQLELQVLTLMASVRGPDGDCA</sequence>
<evidence type="ECO:0000256" key="1">
    <source>
        <dbReference type="SAM" id="Phobius"/>
    </source>
</evidence>
<comment type="caution">
    <text evidence="2">The sequence shown here is derived from an EMBL/GenBank/DDBJ whole genome shotgun (WGS) entry which is preliminary data.</text>
</comment>
<accession>A0A9X3F4I7</accession>
<dbReference type="AlphaFoldDB" id="A0A9X3F4I7"/>
<feature type="transmembrane region" description="Helical" evidence="1">
    <location>
        <begin position="140"/>
        <end position="163"/>
    </location>
</feature>
<organism evidence="2 3">
    <name type="scientific">Nannocystis pusilla</name>
    <dbReference type="NCBI Taxonomy" id="889268"/>
    <lineage>
        <taxon>Bacteria</taxon>
        <taxon>Pseudomonadati</taxon>
        <taxon>Myxococcota</taxon>
        <taxon>Polyangia</taxon>
        <taxon>Nannocystales</taxon>
        <taxon>Nannocystaceae</taxon>
        <taxon>Nannocystis</taxon>
    </lineage>
</organism>
<gene>
    <name evidence="2" type="ORF">OV079_38990</name>
</gene>
<keyword evidence="1" id="KW-0812">Transmembrane</keyword>
<dbReference type="Proteomes" id="UP001150924">
    <property type="component" value="Unassembled WGS sequence"/>
</dbReference>
<keyword evidence="1" id="KW-1133">Transmembrane helix</keyword>
<feature type="transmembrane region" description="Helical" evidence="1">
    <location>
        <begin position="46"/>
        <end position="67"/>
    </location>
</feature>
<keyword evidence="3" id="KW-1185">Reference proteome</keyword>
<protein>
    <submittedName>
        <fullName evidence="2">Uncharacterized protein</fullName>
    </submittedName>
</protein>
<keyword evidence="1" id="KW-0472">Membrane</keyword>
<evidence type="ECO:0000313" key="2">
    <source>
        <dbReference type="EMBL" id="MCY1011448.1"/>
    </source>
</evidence>
<name>A0A9X3F4I7_9BACT</name>
<dbReference type="EMBL" id="JAPNKE010000002">
    <property type="protein sequence ID" value="MCY1011448.1"/>
    <property type="molecule type" value="Genomic_DNA"/>
</dbReference>
<feature type="transmembrane region" description="Helical" evidence="1">
    <location>
        <begin position="79"/>
        <end position="100"/>
    </location>
</feature>
<dbReference type="RefSeq" id="WP_267774722.1">
    <property type="nucleotide sequence ID" value="NZ_JAPNKE010000002.1"/>
</dbReference>
<proteinExistence type="predicted"/>
<reference evidence="2" key="1">
    <citation type="submission" date="2022-11" db="EMBL/GenBank/DDBJ databases">
        <title>Minimal conservation of predation-associated metabolite biosynthetic gene clusters underscores biosynthetic potential of Myxococcota including descriptions for ten novel species: Archangium lansinium sp. nov., Myxococcus landrumus sp. nov., Nannocystis bai.</title>
        <authorList>
            <person name="Ahearne A."/>
            <person name="Stevens C."/>
            <person name="Phillips K."/>
        </authorList>
    </citation>
    <scope>NUCLEOTIDE SEQUENCE</scope>
    <source>
        <strain evidence="2">Na p29</strain>
    </source>
</reference>